<evidence type="ECO:0000313" key="2">
    <source>
        <dbReference type="Proteomes" id="UP001597212"/>
    </source>
</evidence>
<dbReference type="Proteomes" id="UP001597212">
    <property type="component" value="Unassembled WGS sequence"/>
</dbReference>
<proteinExistence type="predicted"/>
<name>A0ABW4CVP2_9LACO</name>
<comment type="caution">
    <text evidence="1">The sequence shown here is derived from an EMBL/GenBank/DDBJ whole genome shotgun (WGS) entry which is preliminary data.</text>
</comment>
<keyword evidence="2" id="KW-1185">Reference proteome</keyword>
<accession>A0ABW4CVP2</accession>
<reference evidence="2" key="1">
    <citation type="journal article" date="2019" name="Int. J. Syst. Evol. Microbiol.">
        <title>The Global Catalogue of Microorganisms (GCM) 10K type strain sequencing project: providing services to taxonomists for standard genome sequencing and annotation.</title>
        <authorList>
            <consortium name="The Broad Institute Genomics Platform"/>
            <consortium name="The Broad Institute Genome Sequencing Center for Infectious Disease"/>
            <person name="Wu L."/>
            <person name="Ma J."/>
        </authorList>
    </citation>
    <scope>NUCLEOTIDE SEQUENCE [LARGE SCALE GENOMIC DNA]</scope>
    <source>
        <strain evidence="2">CCM 8912</strain>
    </source>
</reference>
<evidence type="ECO:0000313" key="1">
    <source>
        <dbReference type="EMBL" id="MFD1441414.1"/>
    </source>
</evidence>
<gene>
    <name evidence="1" type="ORF">ACFQ5K_08515</name>
</gene>
<dbReference type="RefSeq" id="WP_125756973.1">
    <property type="nucleotide sequence ID" value="NZ_JBHTOK010000068.1"/>
</dbReference>
<dbReference type="EMBL" id="JBHTOK010000068">
    <property type="protein sequence ID" value="MFD1441414.1"/>
    <property type="molecule type" value="Genomic_DNA"/>
</dbReference>
<protein>
    <recommendedName>
        <fullName evidence="3">HTH cro/C1-type domain-containing protein</fullName>
    </recommendedName>
</protein>
<organism evidence="1 2">
    <name type="scientific">Lacticaseibacillus hegangensis</name>
    <dbReference type="NCBI Taxonomy" id="2486010"/>
    <lineage>
        <taxon>Bacteria</taxon>
        <taxon>Bacillati</taxon>
        <taxon>Bacillota</taxon>
        <taxon>Bacilli</taxon>
        <taxon>Lactobacillales</taxon>
        <taxon>Lactobacillaceae</taxon>
        <taxon>Lacticaseibacillus</taxon>
    </lineage>
</organism>
<sequence>MDDRYKEYAIARISNYIEDHDTDRERFAYAIGRSEATLKAFMNGDLDKLGSPALHGCARVMGITYRKLIIPLSEEDYQGASA</sequence>
<evidence type="ECO:0008006" key="3">
    <source>
        <dbReference type="Google" id="ProtNLM"/>
    </source>
</evidence>